<gene>
    <name evidence="2" type="ORF">HXX76_007379</name>
</gene>
<feature type="compositionally biased region" description="Low complexity" evidence="1">
    <location>
        <begin position="198"/>
        <end position="213"/>
    </location>
</feature>
<evidence type="ECO:0000313" key="3">
    <source>
        <dbReference type="Proteomes" id="UP000650467"/>
    </source>
</evidence>
<dbReference type="Proteomes" id="UP000650467">
    <property type="component" value="Unassembled WGS sequence"/>
</dbReference>
<evidence type="ECO:0000256" key="1">
    <source>
        <dbReference type="SAM" id="MobiDB-lite"/>
    </source>
</evidence>
<sequence length="678" mass="69834">MQQPREHPEQQPQLQLQRRAHLRQALRDLGLPEDRVARFNEASLDVLQREGVVDVESLAEASYVGLYKAGLQLDLAAFIAEGQGRYPMVAWLRGWVRWAGLLRGVERPWAEARSAAGPPPAAQASAAAQDGAAGPAHDAQSSCGGSSGAKRLWSAQLPAVPPSWSGQPQSPPQPVASAISSPSGAAAEPAAAATAAVPHAPVAATPTEPTAAVFDTRIGGGGSGSDMSGATTQLQLQRRAHLRQALRDLGLPEVRVARFDEASLDVLQREGVVDVESLAEASYVGLYKAGLQLDLAAFIAEGQGRYPMVAWLRGWGRWAGLLRGVERPWAEGPPLASQASAAQDGAAGPAHDAQSSCGGSSGAKRLWSAQLPAVPPSWSGQPQSPPQPVASAISSPSGAAAEPAAAATAAVPHAPVAATPTEPTAAVFDTRIGGGGSGSDMSGATTQLQLQRRAHLRQALRDLGLPEVRVARFDEASLDVLQREGVVDVESLAEASYVGLYKAGLQLDLAAFIAEGQGRYPMVAWLRGWGRWAGLLRGVERPWAEGPPLASQASAAQDGAAGPAHDAQSSCGGSSGAKRLWSAQLPAVPPSWSGQPQSPPQPVASAISSPSGAAAEPAAAATVAVPHAPVAVTPTESTAAVFDTRIGGGGSGGGMSGATTQLPACRRRHVQRQRQELE</sequence>
<organism evidence="2 3">
    <name type="scientific">Chlamydomonas incerta</name>
    <dbReference type="NCBI Taxonomy" id="51695"/>
    <lineage>
        <taxon>Eukaryota</taxon>
        <taxon>Viridiplantae</taxon>
        <taxon>Chlorophyta</taxon>
        <taxon>core chlorophytes</taxon>
        <taxon>Chlorophyceae</taxon>
        <taxon>CS clade</taxon>
        <taxon>Chlamydomonadales</taxon>
        <taxon>Chlamydomonadaceae</taxon>
        <taxon>Chlamydomonas</taxon>
    </lineage>
</organism>
<feature type="compositionally biased region" description="Low complexity" evidence="1">
    <location>
        <begin position="550"/>
        <end position="567"/>
    </location>
</feature>
<name>A0A835T7N5_CHLIN</name>
<feature type="region of interest" description="Disordered" evidence="1">
    <location>
        <begin position="333"/>
        <end position="397"/>
    </location>
</feature>
<proteinExistence type="predicted"/>
<accession>A0A835T7N5</accession>
<feature type="compositionally biased region" description="Low complexity" evidence="1">
    <location>
        <begin position="336"/>
        <end position="353"/>
    </location>
</feature>
<feature type="compositionally biased region" description="Low complexity" evidence="1">
    <location>
        <begin position="113"/>
        <end position="140"/>
    </location>
</feature>
<evidence type="ECO:0000313" key="2">
    <source>
        <dbReference type="EMBL" id="KAG2435304.1"/>
    </source>
</evidence>
<feature type="region of interest" description="Disordered" evidence="1">
    <location>
        <begin position="547"/>
        <end position="611"/>
    </location>
</feature>
<comment type="caution">
    <text evidence="2">The sequence shown here is derived from an EMBL/GenBank/DDBJ whole genome shotgun (WGS) entry which is preliminary data.</text>
</comment>
<dbReference type="EMBL" id="JAEHOC010000015">
    <property type="protein sequence ID" value="KAG2435304.1"/>
    <property type="molecule type" value="Genomic_DNA"/>
</dbReference>
<reference evidence="2" key="1">
    <citation type="journal article" date="2020" name="bioRxiv">
        <title>Comparative genomics of Chlamydomonas.</title>
        <authorList>
            <person name="Craig R.J."/>
            <person name="Hasan A.R."/>
            <person name="Ness R.W."/>
            <person name="Keightley P.D."/>
        </authorList>
    </citation>
    <scope>NUCLEOTIDE SEQUENCE</scope>
    <source>
        <strain evidence="2">SAG 7.73</strain>
    </source>
</reference>
<feature type="region of interest" description="Disordered" evidence="1">
    <location>
        <begin position="645"/>
        <end position="678"/>
    </location>
</feature>
<feature type="compositionally biased region" description="Gly residues" evidence="1">
    <location>
        <begin position="646"/>
        <end position="656"/>
    </location>
</feature>
<keyword evidence="3" id="KW-1185">Reference proteome</keyword>
<dbReference type="AlphaFoldDB" id="A0A835T7N5"/>
<feature type="region of interest" description="Disordered" evidence="1">
    <location>
        <begin position="113"/>
        <end position="183"/>
    </location>
</feature>
<feature type="region of interest" description="Disordered" evidence="1">
    <location>
        <begin position="198"/>
        <end position="229"/>
    </location>
</feature>
<protein>
    <submittedName>
        <fullName evidence="2">Uncharacterized protein</fullName>
    </submittedName>
</protein>